<organism evidence="3 4">
    <name type="scientific">Porphyridium purpureum</name>
    <name type="common">Red alga</name>
    <name type="synonym">Porphyridium cruentum</name>
    <dbReference type="NCBI Taxonomy" id="35688"/>
    <lineage>
        <taxon>Eukaryota</taxon>
        <taxon>Rhodophyta</taxon>
        <taxon>Bangiophyceae</taxon>
        <taxon>Porphyridiales</taxon>
        <taxon>Porphyridiaceae</taxon>
        <taxon>Porphyridium</taxon>
    </lineage>
</organism>
<protein>
    <recommendedName>
        <fullName evidence="2">OTU domain-containing protein</fullName>
    </recommendedName>
</protein>
<dbReference type="SUPFAM" id="SSF54001">
    <property type="entry name" value="Cysteine proteinases"/>
    <property type="match status" value="1"/>
</dbReference>
<comment type="caution">
    <text evidence="3">The sequence shown here is derived from an EMBL/GenBank/DDBJ whole genome shotgun (WGS) entry which is preliminary data.</text>
</comment>
<dbReference type="EMBL" id="VRMN01000007">
    <property type="protein sequence ID" value="KAA8493233.1"/>
    <property type="molecule type" value="Genomic_DNA"/>
</dbReference>
<dbReference type="AlphaFoldDB" id="A0A5J4YR20"/>
<evidence type="ECO:0000313" key="4">
    <source>
        <dbReference type="Proteomes" id="UP000324585"/>
    </source>
</evidence>
<dbReference type="PROSITE" id="PS50802">
    <property type="entry name" value="OTU"/>
    <property type="match status" value="1"/>
</dbReference>
<accession>A0A5J4YR20</accession>
<evidence type="ECO:0000256" key="1">
    <source>
        <dbReference type="SAM" id="MobiDB-lite"/>
    </source>
</evidence>
<feature type="domain" description="OTU" evidence="2">
    <location>
        <begin position="341"/>
        <end position="491"/>
    </location>
</feature>
<dbReference type="InterPro" id="IPR003323">
    <property type="entry name" value="OTU_dom"/>
</dbReference>
<dbReference type="InterPro" id="IPR038765">
    <property type="entry name" value="Papain-like_cys_pep_sf"/>
</dbReference>
<feature type="compositionally biased region" description="Polar residues" evidence="1">
    <location>
        <begin position="244"/>
        <end position="264"/>
    </location>
</feature>
<reference evidence="4" key="1">
    <citation type="journal article" date="2019" name="Nat. Commun.">
        <title>Expansion of phycobilisome linker gene families in mesophilic red algae.</title>
        <authorList>
            <person name="Lee J."/>
            <person name="Kim D."/>
            <person name="Bhattacharya D."/>
            <person name="Yoon H.S."/>
        </authorList>
    </citation>
    <scope>NUCLEOTIDE SEQUENCE [LARGE SCALE GENOMIC DNA]</scope>
    <source>
        <strain evidence="4">CCMP 1328</strain>
    </source>
</reference>
<name>A0A5J4YR20_PORPP</name>
<evidence type="ECO:0000313" key="3">
    <source>
        <dbReference type="EMBL" id="KAA8493233.1"/>
    </source>
</evidence>
<feature type="region of interest" description="Disordered" evidence="1">
    <location>
        <begin position="244"/>
        <end position="268"/>
    </location>
</feature>
<evidence type="ECO:0000259" key="2">
    <source>
        <dbReference type="PROSITE" id="PS50802"/>
    </source>
</evidence>
<dbReference type="Gene3D" id="3.90.70.80">
    <property type="match status" value="1"/>
</dbReference>
<dbReference type="Proteomes" id="UP000324585">
    <property type="component" value="Unassembled WGS sequence"/>
</dbReference>
<proteinExistence type="predicted"/>
<dbReference type="CDD" id="cd22744">
    <property type="entry name" value="OTU"/>
    <property type="match status" value="1"/>
</dbReference>
<gene>
    <name evidence="3" type="ORF">FVE85_8678</name>
</gene>
<keyword evidence="4" id="KW-1185">Reference proteome</keyword>
<sequence length="492" mass="51635">MTGSNGQRSTAAPMASKELAMAAASGMPGFVAPVQQKPASIQGMDSCGGGGLMAVASGSSSAAGLVPALGETKAPSAPSTPTHRGRASKGKMVAALLRQKCSWSTLKPSLEEEGRRFTAQLGARNAVVAREKLARIPGTVLVAECSVSCTDAVSLSSYDYDAAQLGQLLLLDRYQSIASAPADRVEELISLSREFSATTAYALNDHRSGSVTTDTAEMVSSELHAALEQIALEFEQRSGSVALQHNSSSVTDATGDLRSTSSSGPREASIDHMSMVSSFAGSDGAAGAAAAAAVQQIQAQPRRACAVCSGAAGDATGLRSNRATGQERAASASGNQQFGRYAFYPTKVDGNCGFSAIASSMNMCHSTNKYTARGIRRELMLEVKENRALYESLGKRNAAFGMCLQESGGIDAFLNRVLDEGISGHWLGERLGDVELLALARRLKVVIEVFTFQPRRGFRTYQKLCGGKMGYVGLLYTGPSHGGHFDLLRPRP</sequence>